<accession>A0ACC2D8K2</accession>
<protein>
    <submittedName>
        <fullName evidence="1">Uncharacterized protein</fullName>
    </submittedName>
</protein>
<gene>
    <name evidence="1" type="ORF">O6H91_07G108800</name>
</gene>
<keyword evidence="2" id="KW-1185">Reference proteome</keyword>
<evidence type="ECO:0000313" key="1">
    <source>
        <dbReference type="EMBL" id="KAJ7550602.1"/>
    </source>
</evidence>
<proteinExistence type="predicted"/>
<dbReference type="EMBL" id="CM055098">
    <property type="protein sequence ID" value="KAJ7550602.1"/>
    <property type="molecule type" value="Genomic_DNA"/>
</dbReference>
<reference evidence="2" key="1">
    <citation type="journal article" date="2024" name="Proc. Natl. Acad. Sci. U.S.A.">
        <title>Extraordinary preservation of gene collinearity over three hundred million years revealed in homosporous lycophytes.</title>
        <authorList>
            <person name="Li C."/>
            <person name="Wickell D."/>
            <person name="Kuo L.Y."/>
            <person name="Chen X."/>
            <person name="Nie B."/>
            <person name="Liao X."/>
            <person name="Peng D."/>
            <person name="Ji J."/>
            <person name="Jenkins J."/>
            <person name="Williams M."/>
            <person name="Shu S."/>
            <person name="Plott C."/>
            <person name="Barry K."/>
            <person name="Rajasekar S."/>
            <person name="Grimwood J."/>
            <person name="Han X."/>
            <person name="Sun S."/>
            <person name="Hou Z."/>
            <person name="He W."/>
            <person name="Dai G."/>
            <person name="Sun C."/>
            <person name="Schmutz J."/>
            <person name="Leebens-Mack J.H."/>
            <person name="Li F.W."/>
            <person name="Wang L."/>
        </authorList>
    </citation>
    <scope>NUCLEOTIDE SEQUENCE [LARGE SCALE GENOMIC DNA]</scope>
    <source>
        <strain evidence="2">cv. PW_Plant_1</strain>
    </source>
</reference>
<dbReference type="Proteomes" id="UP001162992">
    <property type="component" value="Chromosome 7"/>
</dbReference>
<name>A0ACC2D8K2_DIPCM</name>
<comment type="caution">
    <text evidence="1">The sequence shown here is derived from an EMBL/GenBank/DDBJ whole genome shotgun (WGS) entry which is preliminary data.</text>
</comment>
<evidence type="ECO:0000313" key="2">
    <source>
        <dbReference type="Proteomes" id="UP001162992"/>
    </source>
</evidence>
<organism evidence="1 2">
    <name type="scientific">Diphasiastrum complanatum</name>
    <name type="common">Issler's clubmoss</name>
    <name type="synonym">Lycopodium complanatum</name>
    <dbReference type="NCBI Taxonomy" id="34168"/>
    <lineage>
        <taxon>Eukaryota</taxon>
        <taxon>Viridiplantae</taxon>
        <taxon>Streptophyta</taxon>
        <taxon>Embryophyta</taxon>
        <taxon>Tracheophyta</taxon>
        <taxon>Lycopodiopsida</taxon>
        <taxon>Lycopodiales</taxon>
        <taxon>Lycopodiaceae</taxon>
        <taxon>Lycopodioideae</taxon>
        <taxon>Diphasiastrum</taxon>
    </lineage>
</organism>
<sequence>MQPPPPRPRRKHRIAKWLQDIRTYHKSVKFLIPRASFVRLAKEIIHEFSLENRITADAMSAIQESMEIYLTQLFEGSFLCAVHRKRVTILPKDLHLARRLRREHN</sequence>